<proteinExistence type="predicted"/>
<evidence type="ECO:0000256" key="1">
    <source>
        <dbReference type="SAM" id="MobiDB-lite"/>
    </source>
</evidence>
<reference evidence="2" key="1">
    <citation type="submission" date="2023-03" db="EMBL/GenBank/DDBJ databases">
        <title>Massive genome expansion in bonnet fungi (Mycena s.s.) driven by repeated elements and novel gene families across ecological guilds.</title>
        <authorList>
            <consortium name="Lawrence Berkeley National Laboratory"/>
            <person name="Harder C.B."/>
            <person name="Miyauchi S."/>
            <person name="Viragh M."/>
            <person name="Kuo A."/>
            <person name="Thoen E."/>
            <person name="Andreopoulos B."/>
            <person name="Lu D."/>
            <person name="Skrede I."/>
            <person name="Drula E."/>
            <person name="Henrissat B."/>
            <person name="Morin E."/>
            <person name="Kohler A."/>
            <person name="Barry K."/>
            <person name="LaButti K."/>
            <person name="Morin E."/>
            <person name="Salamov A."/>
            <person name="Lipzen A."/>
            <person name="Mereny Z."/>
            <person name="Hegedus B."/>
            <person name="Baldrian P."/>
            <person name="Stursova M."/>
            <person name="Weitz H."/>
            <person name="Taylor A."/>
            <person name="Grigoriev I.V."/>
            <person name="Nagy L.G."/>
            <person name="Martin F."/>
            <person name="Kauserud H."/>
        </authorList>
    </citation>
    <scope>NUCLEOTIDE SEQUENCE</scope>
    <source>
        <strain evidence="2">CBHHK182m</strain>
    </source>
</reference>
<dbReference type="EMBL" id="JARKIB010000349">
    <property type="protein sequence ID" value="KAJ7713240.1"/>
    <property type="molecule type" value="Genomic_DNA"/>
</dbReference>
<sequence length="245" mass="25782">MGEEHLSPGLMSSTISPRRDPAFNASAGAMLALPTRIRDAYTISAFTTGCRAPIVAGAPSSCDVLPAAAVLVIRDAFVTTNTPEGVSGGTVGDQAASSGTAGGTAGHVASTRATPLLCPNTPQRTIRSTGNTAPAAKERCSLVPPPVLRHTVGGLLERLSAPPIEHPRSEGHESGGTGKRKREAEAPVQPIASSSRTTLNSIEDGEVDEGRTHKKVRRGKRSGRLVREYEQRKAERANKHQWMLL</sequence>
<comment type="caution">
    <text evidence="2">The sequence shown here is derived from an EMBL/GenBank/DDBJ whole genome shotgun (WGS) entry which is preliminary data.</text>
</comment>
<evidence type="ECO:0000313" key="2">
    <source>
        <dbReference type="EMBL" id="KAJ7713240.1"/>
    </source>
</evidence>
<name>A0AAD7MEL2_9AGAR</name>
<feature type="compositionally biased region" description="Basic residues" evidence="1">
    <location>
        <begin position="212"/>
        <end position="224"/>
    </location>
</feature>
<dbReference type="AlphaFoldDB" id="A0AAD7MEL2"/>
<feature type="region of interest" description="Disordered" evidence="1">
    <location>
        <begin position="114"/>
        <end position="133"/>
    </location>
</feature>
<feature type="region of interest" description="Disordered" evidence="1">
    <location>
        <begin position="160"/>
        <end position="224"/>
    </location>
</feature>
<accession>A0AAD7MEL2</accession>
<evidence type="ECO:0000313" key="3">
    <source>
        <dbReference type="Proteomes" id="UP001215598"/>
    </source>
</evidence>
<feature type="compositionally biased region" description="Polar residues" evidence="1">
    <location>
        <begin position="191"/>
        <end position="201"/>
    </location>
</feature>
<keyword evidence="3" id="KW-1185">Reference proteome</keyword>
<protein>
    <submittedName>
        <fullName evidence="2">Uncharacterized protein</fullName>
    </submittedName>
</protein>
<feature type="region of interest" description="Disordered" evidence="1">
    <location>
        <begin position="88"/>
        <end position="107"/>
    </location>
</feature>
<organism evidence="2 3">
    <name type="scientific">Mycena metata</name>
    <dbReference type="NCBI Taxonomy" id="1033252"/>
    <lineage>
        <taxon>Eukaryota</taxon>
        <taxon>Fungi</taxon>
        <taxon>Dikarya</taxon>
        <taxon>Basidiomycota</taxon>
        <taxon>Agaricomycotina</taxon>
        <taxon>Agaricomycetes</taxon>
        <taxon>Agaricomycetidae</taxon>
        <taxon>Agaricales</taxon>
        <taxon>Marasmiineae</taxon>
        <taxon>Mycenaceae</taxon>
        <taxon>Mycena</taxon>
    </lineage>
</organism>
<gene>
    <name evidence="2" type="ORF">B0H16DRAFT_1478880</name>
</gene>
<feature type="compositionally biased region" description="Polar residues" evidence="1">
    <location>
        <begin position="120"/>
        <end position="132"/>
    </location>
</feature>
<dbReference type="Proteomes" id="UP001215598">
    <property type="component" value="Unassembled WGS sequence"/>
</dbReference>